<accession>A0A2H3JCC6</accession>
<feature type="non-terminal residue" evidence="1">
    <location>
        <position position="1"/>
    </location>
</feature>
<reference evidence="1 2" key="1">
    <citation type="journal article" date="2012" name="Science">
        <title>The Paleozoic origin of enzymatic lignin decomposition reconstructed from 31 fungal genomes.</title>
        <authorList>
            <person name="Floudas D."/>
            <person name="Binder M."/>
            <person name="Riley R."/>
            <person name="Barry K."/>
            <person name="Blanchette R.A."/>
            <person name="Henrissat B."/>
            <person name="Martinez A.T."/>
            <person name="Otillar R."/>
            <person name="Spatafora J.W."/>
            <person name="Yadav J.S."/>
            <person name="Aerts A."/>
            <person name="Benoit I."/>
            <person name="Boyd A."/>
            <person name="Carlson A."/>
            <person name="Copeland A."/>
            <person name="Coutinho P.M."/>
            <person name="de Vries R.P."/>
            <person name="Ferreira P."/>
            <person name="Findley K."/>
            <person name="Foster B."/>
            <person name="Gaskell J."/>
            <person name="Glotzer D."/>
            <person name="Gorecki P."/>
            <person name="Heitman J."/>
            <person name="Hesse C."/>
            <person name="Hori C."/>
            <person name="Igarashi K."/>
            <person name="Jurgens J.A."/>
            <person name="Kallen N."/>
            <person name="Kersten P."/>
            <person name="Kohler A."/>
            <person name="Kuees U."/>
            <person name="Kumar T.K.A."/>
            <person name="Kuo A."/>
            <person name="LaButti K."/>
            <person name="Larrondo L.F."/>
            <person name="Lindquist E."/>
            <person name="Ling A."/>
            <person name="Lombard V."/>
            <person name="Lucas S."/>
            <person name="Lundell T."/>
            <person name="Martin R."/>
            <person name="McLaughlin D.J."/>
            <person name="Morgenstern I."/>
            <person name="Morin E."/>
            <person name="Murat C."/>
            <person name="Nagy L.G."/>
            <person name="Nolan M."/>
            <person name="Ohm R.A."/>
            <person name="Patyshakuliyeva A."/>
            <person name="Rokas A."/>
            <person name="Ruiz-Duenas F.J."/>
            <person name="Sabat G."/>
            <person name="Salamov A."/>
            <person name="Samejima M."/>
            <person name="Schmutz J."/>
            <person name="Slot J.C."/>
            <person name="St John F."/>
            <person name="Stenlid J."/>
            <person name="Sun H."/>
            <person name="Sun S."/>
            <person name="Syed K."/>
            <person name="Tsang A."/>
            <person name="Wiebenga A."/>
            <person name="Young D."/>
            <person name="Pisabarro A."/>
            <person name="Eastwood D.C."/>
            <person name="Martin F."/>
            <person name="Cullen D."/>
            <person name="Grigoriev I.V."/>
            <person name="Hibbett D.S."/>
        </authorList>
    </citation>
    <scope>NUCLEOTIDE SEQUENCE [LARGE SCALE GENOMIC DNA]</scope>
    <source>
        <strain evidence="1 2">MD-104</strain>
    </source>
</reference>
<protein>
    <submittedName>
        <fullName evidence="1">Uncharacterized protein</fullName>
    </submittedName>
</protein>
<name>A0A2H3JCC6_WOLCO</name>
<sequence length="124" mass="14621">ALDTRVRAKELTRSERQAAAKEFDNAMKAIEEAQKHENYINGVGRLPNDQWDARCTRRIVIKSNWPQKDIRTLPPWIDHGDIVCTVQQWRTAYEFFPTFYRLASQLRLLWTVAQSQKRQIGTDF</sequence>
<organism evidence="1 2">
    <name type="scientific">Wolfiporia cocos (strain MD-104)</name>
    <name type="common">Brown rot fungus</name>
    <dbReference type="NCBI Taxonomy" id="742152"/>
    <lineage>
        <taxon>Eukaryota</taxon>
        <taxon>Fungi</taxon>
        <taxon>Dikarya</taxon>
        <taxon>Basidiomycota</taxon>
        <taxon>Agaricomycotina</taxon>
        <taxon>Agaricomycetes</taxon>
        <taxon>Polyporales</taxon>
        <taxon>Phaeolaceae</taxon>
        <taxon>Wolfiporia</taxon>
    </lineage>
</organism>
<keyword evidence="2" id="KW-1185">Reference proteome</keyword>
<dbReference type="AlphaFoldDB" id="A0A2H3JCC6"/>
<evidence type="ECO:0000313" key="1">
    <source>
        <dbReference type="EMBL" id="PCH39235.1"/>
    </source>
</evidence>
<evidence type="ECO:0000313" key="2">
    <source>
        <dbReference type="Proteomes" id="UP000218811"/>
    </source>
</evidence>
<gene>
    <name evidence="1" type="ORF">WOLCODRAFT_158783</name>
</gene>
<proteinExistence type="predicted"/>
<dbReference type="Proteomes" id="UP000218811">
    <property type="component" value="Unassembled WGS sequence"/>
</dbReference>
<dbReference type="EMBL" id="KB467976">
    <property type="protein sequence ID" value="PCH39235.1"/>
    <property type="molecule type" value="Genomic_DNA"/>
</dbReference>